<evidence type="ECO:0008006" key="4">
    <source>
        <dbReference type="Google" id="ProtNLM"/>
    </source>
</evidence>
<feature type="transmembrane region" description="Helical" evidence="1">
    <location>
        <begin position="371"/>
        <end position="389"/>
    </location>
</feature>
<keyword evidence="1" id="KW-1133">Transmembrane helix</keyword>
<evidence type="ECO:0000256" key="1">
    <source>
        <dbReference type="SAM" id="Phobius"/>
    </source>
</evidence>
<feature type="transmembrane region" description="Helical" evidence="1">
    <location>
        <begin position="136"/>
        <end position="154"/>
    </location>
</feature>
<accession>A0ABV0JKE4</accession>
<protein>
    <recommendedName>
        <fullName evidence="4">Glycosyltransferase RgtA/B/C/D-like domain-containing protein</fullName>
    </recommendedName>
</protein>
<dbReference type="RefSeq" id="WP_190417608.1">
    <property type="nucleotide sequence ID" value="NZ_JAMPKK010000008.1"/>
</dbReference>
<evidence type="ECO:0000313" key="3">
    <source>
        <dbReference type="Proteomes" id="UP001442494"/>
    </source>
</evidence>
<organism evidence="2 3">
    <name type="scientific">Funiculus sociatus GB2-A5</name>
    <dbReference type="NCBI Taxonomy" id="2933946"/>
    <lineage>
        <taxon>Bacteria</taxon>
        <taxon>Bacillati</taxon>
        <taxon>Cyanobacteriota</taxon>
        <taxon>Cyanophyceae</taxon>
        <taxon>Coleofasciculales</taxon>
        <taxon>Coleofasciculaceae</taxon>
        <taxon>Funiculus</taxon>
    </lineage>
</organism>
<reference evidence="2 3" key="1">
    <citation type="submission" date="2022-04" db="EMBL/GenBank/DDBJ databases">
        <title>Positive selection, recombination, and allopatry shape intraspecific diversity of widespread and dominant cyanobacteria.</title>
        <authorList>
            <person name="Wei J."/>
            <person name="Shu W."/>
            <person name="Hu C."/>
        </authorList>
    </citation>
    <scope>NUCLEOTIDE SEQUENCE [LARGE SCALE GENOMIC DNA]</scope>
    <source>
        <strain evidence="2 3">GB2-A5</strain>
    </source>
</reference>
<dbReference type="EMBL" id="JAMPKK010000008">
    <property type="protein sequence ID" value="MEP0863912.1"/>
    <property type="molecule type" value="Genomic_DNA"/>
</dbReference>
<sequence length="572" mass="65704">MKSLLKIYQSHKKALLVLFATWGLYFFLVFIRMIAYKPDGLYVGHKNVWGDWALHIGMVSIFAHKDPQYWFAYHPVYAGGKLTYPFLVNFISGMLVRVGFSMDMAFIIPSLIYVFFLLTGMYALFYIVLKSKKQTLVAISIFFLSAGLGFINFLKDFSKNPSLKMLLYPEQEYSNAIPYEVYSGNFVVGMLIPQRAFLLGMAISLWIMTGLVYILLNRKQAIGNRRILLVLGTLAGLLPIIHIHSFIVIIVVTGSLCLISYERWKELLFYAVPAAIISISLYLMFISGGIENPQFFQWLPGWTSTGGLIGWLKMWIQLWGIMLPIAVFGFFLLRKQPLIIKTFFFSFFLLFILANFFLFQPMRFDNTKIFMWAYLGFSGLAAVTLSWGWRRGGRTFSRFDVVLIAIVLTFTGSLELIRLQRIDRNQVQLANAEDIKLGAEIREKTDPLAIFLTSTDHNHPVMMWGARSILMGYPGWVFTYGFLYQQREKDIAVMFKGGAEAEKLLNQYKISYVAIGPGELKNLQANESYYAQNYPVAIQNQNYRIYDVRKLGLNSNGEQQLNARGKDWRGNY</sequence>
<keyword evidence="3" id="KW-1185">Reference proteome</keyword>
<feature type="transmembrane region" description="Helical" evidence="1">
    <location>
        <begin position="106"/>
        <end position="129"/>
    </location>
</feature>
<dbReference type="Proteomes" id="UP001442494">
    <property type="component" value="Unassembled WGS sequence"/>
</dbReference>
<feature type="transmembrane region" description="Helical" evidence="1">
    <location>
        <begin position="76"/>
        <end position="100"/>
    </location>
</feature>
<feature type="transmembrane region" description="Helical" evidence="1">
    <location>
        <begin position="196"/>
        <end position="216"/>
    </location>
</feature>
<feature type="transmembrane region" description="Helical" evidence="1">
    <location>
        <begin position="311"/>
        <end position="332"/>
    </location>
</feature>
<gene>
    <name evidence="2" type="ORF">NDI37_05460</name>
</gene>
<comment type="caution">
    <text evidence="2">The sequence shown here is derived from an EMBL/GenBank/DDBJ whole genome shotgun (WGS) entry which is preliminary data.</text>
</comment>
<proteinExistence type="predicted"/>
<feature type="transmembrane region" description="Helical" evidence="1">
    <location>
        <begin position="14"/>
        <end position="35"/>
    </location>
</feature>
<feature type="transmembrane region" description="Helical" evidence="1">
    <location>
        <begin position="338"/>
        <end position="359"/>
    </location>
</feature>
<feature type="transmembrane region" description="Helical" evidence="1">
    <location>
        <begin position="267"/>
        <end position="290"/>
    </location>
</feature>
<keyword evidence="1" id="KW-0472">Membrane</keyword>
<keyword evidence="1" id="KW-0812">Transmembrane</keyword>
<name>A0ABV0JKE4_9CYAN</name>
<feature type="transmembrane region" description="Helical" evidence="1">
    <location>
        <begin position="228"/>
        <end position="261"/>
    </location>
</feature>
<feature type="transmembrane region" description="Helical" evidence="1">
    <location>
        <begin position="401"/>
        <end position="419"/>
    </location>
</feature>
<evidence type="ECO:0000313" key="2">
    <source>
        <dbReference type="EMBL" id="MEP0863912.1"/>
    </source>
</evidence>